<gene>
    <name evidence="1" type="ORF">AN2V17_12410</name>
</gene>
<sequence>MVIDSHQHLMLPTEFQIEKLDKAGIDKVILFCTTPHPERAKTLLELKREIESLYKILAGSNTKASDMQRMKNNIQELTQILHKYPDRFYGFGSVPLELSLEDTIDWIDRYIVSNGLKGIGEFTPGSDKQVQQLETVFQALEQYPQLPIWVHTFNPVSLSGIKILMELTKKFPKVSVIYGHMGGYYWMEVIDFAKTVSNAYIDLSAAFSTLAARMAVAELPEKCLYSSDAPYGEPLLSKQLIEYISPSDEIRDKILGGNILKLIGEENI</sequence>
<dbReference type="Proteomes" id="UP001374599">
    <property type="component" value="Unassembled WGS sequence"/>
</dbReference>
<accession>A0ACB5UGX5</accession>
<name>A0ACB5UGX5_9FIRM</name>
<dbReference type="EMBL" id="BTPU01000018">
    <property type="protein sequence ID" value="GMQ62011.1"/>
    <property type="molecule type" value="Genomic_DNA"/>
</dbReference>
<organism evidence="1 2">
    <name type="scientific">Vallitalea maricola</name>
    <dbReference type="NCBI Taxonomy" id="3074433"/>
    <lineage>
        <taxon>Bacteria</taxon>
        <taxon>Bacillati</taxon>
        <taxon>Bacillota</taxon>
        <taxon>Clostridia</taxon>
        <taxon>Lachnospirales</taxon>
        <taxon>Vallitaleaceae</taxon>
        <taxon>Vallitalea</taxon>
    </lineage>
</organism>
<reference evidence="1" key="1">
    <citation type="submission" date="2023-09" db="EMBL/GenBank/DDBJ databases">
        <title>Vallitalea sediminicola and Vallitalea maricola sp. nov., anaerobic bacteria isolated from marine sediment.</title>
        <authorList>
            <person name="Hirano S."/>
            <person name="Maeda A."/>
            <person name="Terahara T."/>
            <person name="Mori K."/>
            <person name="Hamada M."/>
            <person name="Matsumoto R."/>
            <person name="Kobayashi T."/>
        </authorList>
    </citation>
    <scope>NUCLEOTIDE SEQUENCE</scope>
    <source>
        <strain evidence="1">AN17-2</strain>
    </source>
</reference>
<evidence type="ECO:0000313" key="2">
    <source>
        <dbReference type="Proteomes" id="UP001374599"/>
    </source>
</evidence>
<keyword evidence="2" id="KW-1185">Reference proteome</keyword>
<protein>
    <submittedName>
        <fullName evidence="1">Amidohydrolase family protein</fullName>
    </submittedName>
</protein>
<proteinExistence type="predicted"/>
<evidence type="ECO:0000313" key="1">
    <source>
        <dbReference type="EMBL" id="GMQ62011.1"/>
    </source>
</evidence>
<comment type="caution">
    <text evidence="1">The sequence shown here is derived from an EMBL/GenBank/DDBJ whole genome shotgun (WGS) entry which is preliminary data.</text>
</comment>